<dbReference type="Proteomes" id="UP000770889">
    <property type="component" value="Unassembled WGS sequence"/>
</dbReference>
<gene>
    <name evidence="1" type="ORF">KME65_10830</name>
</gene>
<evidence type="ECO:0000313" key="2">
    <source>
        <dbReference type="Proteomes" id="UP000770889"/>
    </source>
</evidence>
<organism evidence="1 2">
    <name type="scientific">Candidatus Thiodiazotropha taylori</name>
    <dbReference type="NCBI Taxonomy" id="2792791"/>
    <lineage>
        <taxon>Bacteria</taxon>
        <taxon>Pseudomonadati</taxon>
        <taxon>Pseudomonadota</taxon>
        <taxon>Gammaproteobacteria</taxon>
        <taxon>Chromatiales</taxon>
        <taxon>Sedimenticolaceae</taxon>
        <taxon>Candidatus Thiodiazotropha</taxon>
    </lineage>
</organism>
<comment type="caution">
    <text evidence="1">The sequence shown here is derived from an EMBL/GenBank/DDBJ whole genome shotgun (WGS) entry which is preliminary data.</text>
</comment>
<reference evidence="1 2" key="1">
    <citation type="submission" date="2021-05" db="EMBL/GenBank/DDBJ databases">
        <title>Genetic and Functional Diversity in Clade A Lucinid endosymbionts from the Bahamas.</title>
        <authorList>
            <person name="Giani N.M."/>
            <person name="Engel A.S."/>
            <person name="Campbell B.J."/>
        </authorList>
    </citation>
    <scope>NUCLEOTIDE SEQUENCE [LARGE SCALE GENOMIC DNA]</scope>
    <source>
        <strain evidence="1">LUC16012Gg_MoonRockCtena</strain>
    </source>
</reference>
<sequence length="294" mass="32574">MVMTVDINSDAMQADISSLESKRQILQQIVEITKAIENMQDSLNAMLVLGVDSKEMPEDALHLYSSLSDSLRNLPVSKIKQYFNNLELILKGQLEKILSFSGLDFSSAEGIEFIAIASGESEEGPFELLDEFKRTAQTAVSLRVLLRKRGVTTTGSPIPVAPSLLKQQLQHLEAQEREQRTKAKEKIVEMQGDVKAMLENPDYPDAMKQVLKGVVDNLQRDIGLLDRGASLSKLSFAMESDDIPGVDEDIEIEEIEIGTVEEAPADMSFSAAASRWLNSPWDVSWGDITNDKKS</sequence>
<protein>
    <submittedName>
        <fullName evidence="1">Uncharacterized protein</fullName>
    </submittedName>
</protein>
<dbReference type="EMBL" id="JAHHGM010000008">
    <property type="protein sequence ID" value="MBT2989445.1"/>
    <property type="molecule type" value="Genomic_DNA"/>
</dbReference>
<name>A0A944MEB5_9GAMM</name>
<evidence type="ECO:0000313" key="1">
    <source>
        <dbReference type="EMBL" id="MBT2989445.1"/>
    </source>
</evidence>
<proteinExistence type="predicted"/>
<accession>A0A944MEB5</accession>
<dbReference type="AlphaFoldDB" id="A0A944MEB5"/>